<evidence type="ECO:0000256" key="6">
    <source>
        <dbReference type="ARBA" id="ARBA00023136"/>
    </source>
</evidence>
<feature type="transmembrane region" description="Helical" evidence="8">
    <location>
        <begin position="312"/>
        <end position="329"/>
    </location>
</feature>
<accession>A0A0C4DTB7</accession>
<keyword evidence="5 8" id="KW-1133">Transmembrane helix</keyword>
<feature type="transmembrane region" description="Helical" evidence="8">
    <location>
        <begin position="349"/>
        <end position="378"/>
    </location>
</feature>
<evidence type="ECO:0000256" key="8">
    <source>
        <dbReference type="SAM" id="Phobius"/>
    </source>
</evidence>
<dbReference type="OMA" id="TPTAYVW"/>
<feature type="region of interest" description="Disordered" evidence="7">
    <location>
        <begin position="1"/>
        <end position="23"/>
    </location>
</feature>
<feature type="transmembrane region" description="Helical" evidence="8">
    <location>
        <begin position="52"/>
        <end position="73"/>
    </location>
</feature>
<dbReference type="STRING" id="644358.A0A0C4DTB7"/>
<feature type="transmembrane region" description="Helical" evidence="8">
    <location>
        <begin position="686"/>
        <end position="707"/>
    </location>
</feature>
<dbReference type="InterPro" id="IPR045035">
    <property type="entry name" value="YSL-like"/>
</dbReference>
<feature type="transmembrane region" description="Helical" evidence="8">
    <location>
        <begin position="649"/>
        <end position="674"/>
    </location>
</feature>
<dbReference type="Proteomes" id="UP000011715">
    <property type="component" value="Unassembled WGS sequence"/>
</dbReference>
<proteinExistence type="inferred from homology"/>
<keyword evidence="6 8" id="KW-0472">Membrane</keyword>
<reference evidence="11" key="2">
    <citation type="submission" date="2010-05" db="EMBL/GenBank/DDBJ databases">
        <title>The genome sequence of Magnaporthe poae strain ATCC 64411.</title>
        <authorList>
            <person name="Ma L.-J."/>
            <person name="Dead R."/>
            <person name="Young S."/>
            <person name="Zeng Q."/>
            <person name="Koehrsen M."/>
            <person name="Alvarado L."/>
            <person name="Berlin A."/>
            <person name="Chapman S.B."/>
            <person name="Chen Z."/>
            <person name="Freedman E."/>
            <person name="Gellesch M."/>
            <person name="Goldberg J."/>
            <person name="Griggs A."/>
            <person name="Gujja S."/>
            <person name="Heilman E.R."/>
            <person name="Heiman D."/>
            <person name="Hepburn T."/>
            <person name="Howarth C."/>
            <person name="Jen D."/>
            <person name="Larson L."/>
            <person name="Mehta T."/>
            <person name="Neiman D."/>
            <person name="Pearson M."/>
            <person name="Roberts A."/>
            <person name="Saif S."/>
            <person name="Shea T."/>
            <person name="Shenoy N."/>
            <person name="Sisk P."/>
            <person name="Stolte C."/>
            <person name="Sykes S."/>
            <person name="Walk T."/>
            <person name="White J."/>
            <person name="Yandava C."/>
            <person name="Haas B."/>
            <person name="Nusbaum C."/>
            <person name="Birren B."/>
        </authorList>
    </citation>
    <scope>NUCLEOTIDE SEQUENCE [LARGE SCALE GENOMIC DNA]</scope>
    <source>
        <strain evidence="11">ATCC 64411 / 73-15</strain>
    </source>
</reference>
<evidence type="ECO:0000256" key="2">
    <source>
        <dbReference type="ARBA" id="ARBA00008807"/>
    </source>
</evidence>
<evidence type="ECO:0000256" key="4">
    <source>
        <dbReference type="ARBA" id="ARBA00022692"/>
    </source>
</evidence>
<keyword evidence="11" id="KW-1185">Reference proteome</keyword>
<dbReference type="EMBL" id="ADBL01000770">
    <property type="status" value="NOT_ANNOTATED_CDS"/>
    <property type="molecule type" value="Genomic_DNA"/>
</dbReference>
<dbReference type="AlphaFoldDB" id="A0A0C4DTB7"/>
<dbReference type="EnsemblFungi" id="MAPG_03179T0">
    <property type="protein sequence ID" value="MAPG_03179T0"/>
    <property type="gene ID" value="MAPG_03179"/>
</dbReference>
<dbReference type="EMBL" id="GL876967">
    <property type="protein sequence ID" value="KLU84134.1"/>
    <property type="molecule type" value="Genomic_DNA"/>
</dbReference>
<sequence length="715" mass="75631">MPDPPNPMAPDRGTRLRGSSTTSSSALLTLTAETIPTEGHGHGQDVIEGQSFTFRGVAVGIVIGIVLAFSNMYFGLQTGWISTMTMPASLLGYGFFKTLSRHLKLPFTPVENVLVQTVAASVGIVPLGAGFVGVIPAMNYLLLPEEMGPFKMTTWQSIVWSLGLCYFGCVFAVLLRRQVVIKERLRFPSGFSTAVLIGVLHGQTPRKTENGRPDSSGGFASLAGQPRGLAVPGADDAQEEVTPSQSQEWKANLRLLLICFCISGVATVATYFLPILRNLPVFGSAAAAWLWTLNPSLAYVGQGIIMGPSTTIHMLIGAVVGWGVLSPLAKHQGWAPGSIDDWENGSKGWIVWTSLAIMLADAIVSLGFVAGSSVWPVVRSSASRLRWWKTASDGASGQRGVYAPLGSSSPAPQGVDPDEDDAAYDSAGDKARDCPPDQDLSPRFALIGLPLSMIFCVGAIRYVFQDTVPLYAIVTAVLVAIPLSVIAVRAMGVTDLNPVSGISKLAQLFFALVIPRSNKAGILINLVAGAVSESGALQAGDLMQDLKTGHLLGAAPKAQFLGQVIGATVGAVVSALIYRLYTSIYETIPNDLFQAPTALVWIFTARLVAAGKGLPPMATEFAIGAFGLFAVVTAVKMRNPRAAYLPGGLAVAVGMYNVPSFTLARTVGGLLSWYWKSHKGREDTPLIILASGFILGEGFLSIANLLMQSFGVPHL</sequence>
<dbReference type="GO" id="GO:0035673">
    <property type="term" value="F:oligopeptide transmembrane transporter activity"/>
    <property type="evidence" value="ECO:0007669"/>
    <property type="project" value="InterPro"/>
</dbReference>
<reference evidence="10" key="5">
    <citation type="submission" date="2015-06" db="UniProtKB">
        <authorList>
            <consortium name="EnsemblFungi"/>
        </authorList>
    </citation>
    <scope>IDENTIFICATION</scope>
    <source>
        <strain evidence="10">ATCC 64411</strain>
    </source>
</reference>
<dbReference type="NCBIfam" id="TIGR00728">
    <property type="entry name" value="OPT_sfam"/>
    <property type="match status" value="1"/>
</dbReference>
<gene>
    <name evidence="9" type="ORF">MAPG_03179</name>
</gene>
<dbReference type="InterPro" id="IPR004813">
    <property type="entry name" value="OPT"/>
</dbReference>
<comment type="subcellular location">
    <subcellularLocation>
        <location evidence="1">Membrane</location>
        <topology evidence="1">Multi-pass membrane protein</topology>
    </subcellularLocation>
</comment>
<evidence type="ECO:0000313" key="11">
    <source>
        <dbReference type="Proteomes" id="UP000011715"/>
    </source>
</evidence>
<dbReference type="Pfam" id="PF03169">
    <property type="entry name" value="OPT"/>
    <property type="match status" value="1"/>
</dbReference>
<evidence type="ECO:0000256" key="5">
    <source>
        <dbReference type="ARBA" id="ARBA00022989"/>
    </source>
</evidence>
<feature type="region of interest" description="Disordered" evidence="7">
    <location>
        <begin position="399"/>
        <end position="436"/>
    </location>
</feature>
<organism evidence="10 11">
    <name type="scientific">Magnaporthiopsis poae (strain ATCC 64411 / 73-15)</name>
    <name type="common">Kentucky bluegrass fungus</name>
    <name type="synonym">Magnaporthe poae</name>
    <dbReference type="NCBI Taxonomy" id="644358"/>
    <lineage>
        <taxon>Eukaryota</taxon>
        <taxon>Fungi</taxon>
        <taxon>Dikarya</taxon>
        <taxon>Ascomycota</taxon>
        <taxon>Pezizomycotina</taxon>
        <taxon>Sordariomycetes</taxon>
        <taxon>Sordariomycetidae</taxon>
        <taxon>Magnaporthales</taxon>
        <taxon>Magnaporthaceae</taxon>
        <taxon>Magnaporthiopsis</taxon>
    </lineage>
</organism>
<name>A0A0C4DTB7_MAGP6</name>
<feature type="transmembrane region" description="Helical" evidence="8">
    <location>
        <begin position="117"/>
        <end position="138"/>
    </location>
</feature>
<dbReference type="PANTHER" id="PTHR31645:SF0">
    <property type="entry name" value="OLIGOPEPTIDE TRANSPORTER YGL114W-RELATED"/>
    <property type="match status" value="1"/>
</dbReference>
<reference evidence="10" key="4">
    <citation type="journal article" date="2015" name="G3 (Bethesda)">
        <title>Genome sequences of three phytopathogenic species of the Magnaporthaceae family of fungi.</title>
        <authorList>
            <person name="Okagaki L.H."/>
            <person name="Nunes C.C."/>
            <person name="Sailsbery J."/>
            <person name="Clay B."/>
            <person name="Brown D."/>
            <person name="John T."/>
            <person name="Oh Y."/>
            <person name="Young N."/>
            <person name="Fitzgerald M."/>
            <person name="Haas B.J."/>
            <person name="Zeng Q."/>
            <person name="Young S."/>
            <person name="Adiconis X."/>
            <person name="Fan L."/>
            <person name="Levin J.Z."/>
            <person name="Mitchell T.K."/>
            <person name="Okubara P.A."/>
            <person name="Farman M.L."/>
            <person name="Kohn L.M."/>
            <person name="Birren B."/>
            <person name="Ma L.-J."/>
            <person name="Dean R.A."/>
        </authorList>
    </citation>
    <scope>NUCLEOTIDE SEQUENCE</scope>
    <source>
        <strain evidence="10">ATCC 64411 / 73-15</strain>
    </source>
</reference>
<reference evidence="9" key="3">
    <citation type="submission" date="2011-03" db="EMBL/GenBank/DDBJ databases">
        <title>Annotation of Magnaporthe poae ATCC 64411.</title>
        <authorList>
            <person name="Ma L.-J."/>
            <person name="Dead R."/>
            <person name="Young S.K."/>
            <person name="Zeng Q."/>
            <person name="Gargeya S."/>
            <person name="Fitzgerald M."/>
            <person name="Haas B."/>
            <person name="Abouelleil A."/>
            <person name="Alvarado L."/>
            <person name="Arachchi H.M."/>
            <person name="Berlin A."/>
            <person name="Brown A."/>
            <person name="Chapman S.B."/>
            <person name="Chen Z."/>
            <person name="Dunbar C."/>
            <person name="Freedman E."/>
            <person name="Gearin G."/>
            <person name="Gellesch M."/>
            <person name="Goldberg J."/>
            <person name="Griggs A."/>
            <person name="Gujja S."/>
            <person name="Heiman D."/>
            <person name="Howarth C."/>
            <person name="Larson L."/>
            <person name="Lui A."/>
            <person name="MacDonald P.J.P."/>
            <person name="Mehta T."/>
            <person name="Montmayeur A."/>
            <person name="Murphy C."/>
            <person name="Neiman D."/>
            <person name="Pearson M."/>
            <person name="Priest M."/>
            <person name="Roberts A."/>
            <person name="Saif S."/>
            <person name="Shea T."/>
            <person name="Shenoy N."/>
            <person name="Sisk P."/>
            <person name="Stolte C."/>
            <person name="Sykes S."/>
            <person name="Yandava C."/>
            <person name="Wortman J."/>
            <person name="Nusbaum C."/>
            <person name="Birren B."/>
        </authorList>
    </citation>
    <scope>NUCLEOTIDE SEQUENCE</scope>
    <source>
        <strain evidence="9">ATCC 64411</strain>
    </source>
</reference>
<feature type="transmembrane region" description="Helical" evidence="8">
    <location>
        <begin position="158"/>
        <end position="175"/>
    </location>
</feature>
<feature type="transmembrane region" description="Helical" evidence="8">
    <location>
        <begin position="255"/>
        <end position="273"/>
    </location>
</feature>
<dbReference type="GO" id="GO:0000329">
    <property type="term" value="C:fungal-type vacuole membrane"/>
    <property type="evidence" value="ECO:0007669"/>
    <property type="project" value="TreeGrafter"/>
</dbReference>
<evidence type="ECO:0000256" key="1">
    <source>
        <dbReference type="ARBA" id="ARBA00004141"/>
    </source>
</evidence>
<evidence type="ECO:0000313" key="10">
    <source>
        <dbReference type="EnsemblFungi" id="MAPG_03179T0"/>
    </source>
</evidence>
<evidence type="ECO:0000313" key="9">
    <source>
        <dbReference type="EMBL" id="KLU84134.1"/>
    </source>
</evidence>
<dbReference type="VEuPathDB" id="FungiDB:MAPG_03179"/>
<comment type="similarity">
    <text evidence="2">Belongs to the oligopeptide OPT transporter family.</text>
</comment>
<evidence type="ECO:0000256" key="3">
    <source>
        <dbReference type="ARBA" id="ARBA00022448"/>
    </source>
</evidence>
<feature type="transmembrane region" description="Helical" evidence="8">
    <location>
        <begin position="593"/>
        <end position="609"/>
    </location>
</feature>
<dbReference type="eggNOG" id="ENOG502QQ2H">
    <property type="taxonomic scope" value="Eukaryota"/>
</dbReference>
<feature type="transmembrane region" description="Helical" evidence="8">
    <location>
        <begin position="621"/>
        <end position="637"/>
    </location>
</feature>
<feature type="transmembrane region" description="Helical" evidence="8">
    <location>
        <begin position="444"/>
        <end position="464"/>
    </location>
</feature>
<reference evidence="9" key="1">
    <citation type="submission" date="2010-05" db="EMBL/GenBank/DDBJ databases">
        <title>The Genome Sequence of Magnaporthe poae strain ATCC 64411.</title>
        <authorList>
            <consortium name="The Broad Institute Genome Sequencing Platform"/>
            <consortium name="Broad Institute Genome Sequencing Center for Infectious Disease"/>
            <person name="Ma L.-J."/>
            <person name="Dead R."/>
            <person name="Young S."/>
            <person name="Zeng Q."/>
            <person name="Koehrsen M."/>
            <person name="Alvarado L."/>
            <person name="Berlin A."/>
            <person name="Chapman S.B."/>
            <person name="Chen Z."/>
            <person name="Freedman E."/>
            <person name="Gellesch M."/>
            <person name="Goldberg J."/>
            <person name="Griggs A."/>
            <person name="Gujja S."/>
            <person name="Heilman E.R."/>
            <person name="Heiman D."/>
            <person name="Hepburn T."/>
            <person name="Howarth C."/>
            <person name="Jen D."/>
            <person name="Larson L."/>
            <person name="Mehta T."/>
            <person name="Neiman D."/>
            <person name="Pearson M."/>
            <person name="Roberts A."/>
            <person name="Saif S."/>
            <person name="Shea T."/>
            <person name="Shenoy N."/>
            <person name="Sisk P."/>
            <person name="Stolte C."/>
            <person name="Sykes S."/>
            <person name="Walk T."/>
            <person name="White J."/>
            <person name="Yandava C."/>
            <person name="Haas B."/>
            <person name="Nusbaum C."/>
            <person name="Birren B."/>
        </authorList>
    </citation>
    <scope>NUCLEOTIDE SEQUENCE</scope>
    <source>
        <strain evidence="9">ATCC 64411</strain>
    </source>
</reference>
<evidence type="ECO:0000256" key="7">
    <source>
        <dbReference type="SAM" id="MobiDB-lite"/>
    </source>
</evidence>
<feature type="transmembrane region" description="Helical" evidence="8">
    <location>
        <begin position="470"/>
        <end position="488"/>
    </location>
</feature>
<feature type="transmembrane region" description="Helical" evidence="8">
    <location>
        <begin position="560"/>
        <end position="581"/>
    </location>
</feature>
<protein>
    <submittedName>
        <fullName evidence="9">Oligonucleotide transporter</fullName>
    </submittedName>
</protein>
<dbReference type="PANTHER" id="PTHR31645">
    <property type="entry name" value="OLIGOPEPTIDE TRANSPORTER YGL114W-RELATED"/>
    <property type="match status" value="1"/>
</dbReference>
<keyword evidence="4 8" id="KW-0812">Transmembrane</keyword>
<keyword evidence="3" id="KW-0813">Transport</keyword>
<dbReference type="OrthoDB" id="627262at2759"/>